<dbReference type="Proteomes" id="UP000289340">
    <property type="component" value="Chromosome 15"/>
</dbReference>
<organism evidence="2 3">
    <name type="scientific">Glycine soja</name>
    <name type="common">Wild soybean</name>
    <dbReference type="NCBI Taxonomy" id="3848"/>
    <lineage>
        <taxon>Eukaryota</taxon>
        <taxon>Viridiplantae</taxon>
        <taxon>Streptophyta</taxon>
        <taxon>Embryophyta</taxon>
        <taxon>Tracheophyta</taxon>
        <taxon>Spermatophyta</taxon>
        <taxon>Magnoliopsida</taxon>
        <taxon>eudicotyledons</taxon>
        <taxon>Gunneridae</taxon>
        <taxon>Pentapetalae</taxon>
        <taxon>rosids</taxon>
        <taxon>fabids</taxon>
        <taxon>Fabales</taxon>
        <taxon>Fabaceae</taxon>
        <taxon>Papilionoideae</taxon>
        <taxon>50 kb inversion clade</taxon>
        <taxon>NPAAA clade</taxon>
        <taxon>indigoferoid/millettioid clade</taxon>
        <taxon>Phaseoleae</taxon>
        <taxon>Glycine</taxon>
        <taxon>Glycine subgen. Soja</taxon>
    </lineage>
</organism>
<protein>
    <submittedName>
        <fullName evidence="2">Uncharacterized protein</fullName>
    </submittedName>
</protein>
<sequence>MNISSNFNRRQVTVWGLRSSYKDIVQREHRSDSLCSEMIGMADKAMQIYASMIGLLLLLPPISSLSPYRSDIYKHDLVETLKQDCLHYVDSPHARTRHVDFV</sequence>
<keyword evidence="3" id="KW-1185">Reference proteome</keyword>
<keyword evidence="1" id="KW-0812">Transmembrane</keyword>
<gene>
    <name evidence="2" type="ORF">D0Y65_039788</name>
</gene>
<feature type="transmembrane region" description="Helical" evidence="1">
    <location>
        <begin position="48"/>
        <end position="68"/>
    </location>
</feature>
<dbReference type="AlphaFoldDB" id="A0A445GN85"/>
<evidence type="ECO:0000256" key="1">
    <source>
        <dbReference type="SAM" id="Phobius"/>
    </source>
</evidence>
<evidence type="ECO:0000313" key="2">
    <source>
        <dbReference type="EMBL" id="RZB62720.1"/>
    </source>
</evidence>
<reference evidence="2 3" key="1">
    <citation type="submission" date="2018-09" db="EMBL/GenBank/DDBJ databases">
        <title>A high-quality reference genome of wild soybean provides a powerful tool to mine soybean genomes.</title>
        <authorList>
            <person name="Xie M."/>
            <person name="Chung C.Y.L."/>
            <person name="Li M.-W."/>
            <person name="Wong F.-L."/>
            <person name="Chan T.-F."/>
            <person name="Lam H.-M."/>
        </authorList>
    </citation>
    <scope>NUCLEOTIDE SEQUENCE [LARGE SCALE GENOMIC DNA]</scope>
    <source>
        <strain evidence="3">cv. W05</strain>
        <tissue evidence="2">Hypocotyl of etiolated seedlings</tissue>
    </source>
</reference>
<keyword evidence="1" id="KW-0472">Membrane</keyword>
<comment type="caution">
    <text evidence="2">The sequence shown here is derived from an EMBL/GenBank/DDBJ whole genome shotgun (WGS) entry which is preliminary data.</text>
</comment>
<proteinExistence type="predicted"/>
<keyword evidence="1" id="KW-1133">Transmembrane helix</keyword>
<accession>A0A445GN85</accession>
<evidence type="ECO:0000313" key="3">
    <source>
        <dbReference type="Proteomes" id="UP000289340"/>
    </source>
</evidence>
<dbReference type="EMBL" id="QZWG01000015">
    <property type="protein sequence ID" value="RZB62720.1"/>
    <property type="molecule type" value="Genomic_DNA"/>
</dbReference>
<name>A0A445GN85_GLYSO</name>